<dbReference type="Proteomes" id="UP001272325">
    <property type="component" value="Unassembled WGS sequence"/>
</dbReference>
<organism evidence="1 2">
    <name type="scientific">Vibrio plantisponsor</name>
    <dbReference type="NCBI Taxonomy" id="664643"/>
    <lineage>
        <taxon>Bacteria</taxon>
        <taxon>Pseudomonadati</taxon>
        <taxon>Pseudomonadota</taxon>
        <taxon>Gammaproteobacteria</taxon>
        <taxon>Vibrionales</taxon>
        <taxon>Vibrionaceae</taxon>
        <taxon>Vibrio</taxon>
    </lineage>
</organism>
<evidence type="ECO:0000313" key="2">
    <source>
        <dbReference type="Proteomes" id="UP001272325"/>
    </source>
</evidence>
<dbReference type="EMBL" id="JAWRCN010000001">
    <property type="protein sequence ID" value="MDW6017070.1"/>
    <property type="molecule type" value="Genomic_DNA"/>
</dbReference>
<sequence>MNTLNIETQASNRLATKFANFIASFFTSENKSKAPKTSYKGESFSSVMTTAQRIGCDMAHFNYIS</sequence>
<proteinExistence type="predicted"/>
<name>A0ABU4IHP7_9VIBR</name>
<reference evidence="1 2" key="1">
    <citation type="submission" date="2023-11" db="EMBL/GenBank/DDBJ databases">
        <title>Plant-associative lifestyle of Vibrio porteresiae and its evolutionary dynamics.</title>
        <authorList>
            <person name="Rameshkumar N."/>
            <person name="Kirti K."/>
        </authorList>
    </citation>
    <scope>NUCLEOTIDE SEQUENCE [LARGE SCALE GENOMIC DNA]</scope>
    <source>
        <strain evidence="1 2">MSSRF60</strain>
    </source>
</reference>
<dbReference type="RefSeq" id="WP_171137970.1">
    <property type="nucleotide sequence ID" value="NZ_AP024893.1"/>
</dbReference>
<evidence type="ECO:0000313" key="1">
    <source>
        <dbReference type="EMBL" id="MDW6017070.1"/>
    </source>
</evidence>
<accession>A0ABU4IHP7</accession>
<comment type="caution">
    <text evidence="1">The sequence shown here is derived from an EMBL/GenBank/DDBJ whole genome shotgun (WGS) entry which is preliminary data.</text>
</comment>
<gene>
    <name evidence="1" type="ORF">SBW85_04690</name>
</gene>
<keyword evidence="2" id="KW-1185">Reference proteome</keyword>
<protein>
    <submittedName>
        <fullName evidence="1">Uncharacterized protein</fullName>
    </submittedName>
</protein>